<protein>
    <recommendedName>
        <fullName evidence="1">BTB domain-containing protein</fullName>
    </recommendedName>
</protein>
<name>A0A166NBV2_EXIGL</name>
<gene>
    <name evidence="2" type="ORF">EXIGLDRAFT_689298</name>
</gene>
<accession>A0A166NBV2</accession>
<dbReference type="SMART" id="SM00225">
    <property type="entry name" value="BTB"/>
    <property type="match status" value="1"/>
</dbReference>
<dbReference type="AlphaFoldDB" id="A0A166NBV2"/>
<dbReference type="Gene3D" id="3.30.710.10">
    <property type="entry name" value="Potassium Channel Kv1.1, Chain A"/>
    <property type="match status" value="1"/>
</dbReference>
<dbReference type="InterPro" id="IPR000210">
    <property type="entry name" value="BTB/POZ_dom"/>
</dbReference>
<evidence type="ECO:0000313" key="3">
    <source>
        <dbReference type="Proteomes" id="UP000077266"/>
    </source>
</evidence>
<reference evidence="2 3" key="1">
    <citation type="journal article" date="2016" name="Mol. Biol. Evol.">
        <title>Comparative Genomics of Early-Diverging Mushroom-Forming Fungi Provides Insights into the Origins of Lignocellulose Decay Capabilities.</title>
        <authorList>
            <person name="Nagy L.G."/>
            <person name="Riley R."/>
            <person name="Tritt A."/>
            <person name="Adam C."/>
            <person name="Daum C."/>
            <person name="Floudas D."/>
            <person name="Sun H."/>
            <person name="Yadav J.S."/>
            <person name="Pangilinan J."/>
            <person name="Larsson K.H."/>
            <person name="Matsuura K."/>
            <person name="Barry K."/>
            <person name="Labutti K."/>
            <person name="Kuo R."/>
            <person name="Ohm R.A."/>
            <person name="Bhattacharya S.S."/>
            <person name="Shirouzu T."/>
            <person name="Yoshinaga Y."/>
            <person name="Martin F.M."/>
            <person name="Grigoriev I.V."/>
            <person name="Hibbett D.S."/>
        </authorList>
    </citation>
    <scope>NUCLEOTIDE SEQUENCE [LARGE SCALE GENOMIC DNA]</scope>
    <source>
        <strain evidence="2 3">HHB12029</strain>
    </source>
</reference>
<dbReference type="CDD" id="cd18186">
    <property type="entry name" value="BTB_POZ_ZBTB_KLHL-like"/>
    <property type="match status" value="1"/>
</dbReference>
<proteinExistence type="predicted"/>
<dbReference type="PROSITE" id="PS50097">
    <property type="entry name" value="BTB"/>
    <property type="match status" value="1"/>
</dbReference>
<dbReference type="SUPFAM" id="SSF54695">
    <property type="entry name" value="POZ domain"/>
    <property type="match status" value="1"/>
</dbReference>
<dbReference type="Pfam" id="PF00651">
    <property type="entry name" value="BTB"/>
    <property type="match status" value="1"/>
</dbReference>
<evidence type="ECO:0000313" key="2">
    <source>
        <dbReference type="EMBL" id="KZV78982.1"/>
    </source>
</evidence>
<dbReference type="STRING" id="1314781.A0A166NBV2"/>
<dbReference type="OrthoDB" id="2593747at2759"/>
<dbReference type="EMBL" id="KV426707">
    <property type="protein sequence ID" value="KZV78982.1"/>
    <property type="molecule type" value="Genomic_DNA"/>
</dbReference>
<dbReference type="Proteomes" id="UP000077266">
    <property type="component" value="Unassembled WGS sequence"/>
</dbReference>
<evidence type="ECO:0000259" key="1">
    <source>
        <dbReference type="PROSITE" id="PS50097"/>
    </source>
</evidence>
<dbReference type="InterPro" id="IPR011333">
    <property type="entry name" value="SKP1/BTB/POZ_sf"/>
</dbReference>
<feature type="domain" description="BTB" evidence="1">
    <location>
        <begin position="22"/>
        <end position="96"/>
    </location>
</feature>
<organism evidence="2 3">
    <name type="scientific">Exidia glandulosa HHB12029</name>
    <dbReference type="NCBI Taxonomy" id="1314781"/>
    <lineage>
        <taxon>Eukaryota</taxon>
        <taxon>Fungi</taxon>
        <taxon>Dikarya</taxon>
        <taxon>Basidiomycota</taxon>
        <taxon>Agaricomycotina</taxon>
        <taxon>Agaricomycetes</taxon>
        <taxon>Auriculariales</taxon>
        <taxon>Exidiaceae</taxon>
        <taxon>Exidia</taxon>
    </lineage>
</organism>
<dbReference type="InParanoid" id="A0A166NBV2"/>
<sequence>MASTSSLATTWTRHPALYIDDGNIVLLAETTLFKVHRSFLTRGSAVFHDMFAMPAPPGSAQDGDSDEQPVVLHQVRAQDFERLLRILYPPEIGRTALRTADEWASVYELARRFQFESLTEVALETLAKMPLPPVERIRISRTYEILPDWIHVGAIQLVIRFEPLSIDEVNTLGTDIAVCLFHAREHYRAKEYAPCVHTCSVCDCDDVRMFCESCQEYTELPSSSSSANGQLGHAIEALEGAGFPPSSAT</sequence>
<keyword evidence="3" id="KW-1185">Reference proteome</keyword>